<dbReference type="OrthoDB" id="411535at2759"/>
<evidence type="ECO:0000256" key="1">
    <source>
        <dbReference type="SAM" id="Phobius"/>
    </source>
</evidence>
<feature type="transmembrane region" description="Helical" evidence="1">
    <location>
        <begin position="58"/>
        <end position="78"/>
    </location>
</feature>
<dbReference type="Pfam" id="PF14770">
    <property type="entry name" value="TMEM18"/>
    <property type="match status" value="1"/>
</dbReference>
<evidence type="ECO:0000313" key="3">
    <source>
        <dbReference type="Proteomes" id="UP001163046"/>
    </source>
</evidence>
<keyword evidence="1 2" id="KW-0812">Transmembrane</keyword>
<keyword evidence="1" id="KW-0472">Membrane</keyword>
<name>A0A9X0CX89_9CNID</name>
<accession>A0A9X0CX89</accession>
<gene>
    <name evidence="2" type="primary">TMEM18</name>
    <name evidence="2" type="ORF">OS493_019621</name>
</gene>
<comment type="caution">
    <text evidence="2">The sequence shown here is derived from an EMBL/GenBank/DDBJ whole genome shotgun (WGS) entry which is preliminary data.</text>
</comment>
<organism evidence="2 3">
    <name type="scientific">Desmophyllum pertusum</name>
    <dbReference type="NCBI Taxonomy" id="174260"/>
    <lineage>
        <taxon>Eukaryota</taxon>
        <taxon>Metazoa</taxon>
        <taxon>Cnidaria</taxon>
        <taxon>Anthozoa</taxon>
        <taxon>Hexacorallia</taxon>
        <taxon>Scleractinia</taxon>
        <taxon>Caryophylliina</taxon>
        <taxon>Caryophylliidae</taxon>
        <taxon>Desmophyllum</taxon>
    </lineage>
</organism>
<keyword evidence="1" id="KW-1133">Transmembrane helix</keyword>
<dbReference type="EMBL" id="MU826361">
    <property type="protein sequence ID" value="KAJ7378926.1"/>
    <property type="molecule type" value="Genomic_DNA"/>
</dbReference>
<proteinExistence type="predicted"/>
<protein>
    <submittedName>
        <fullName evidence="2">Transmembrane protein 18</fullName>
    </submittedName>
</protein>
<evidence type="ECO:0000313" key="2">
    <source>
        <dbReference type="EMBL" id="KAJ7378926.1"/>
    </source>
</evidence>
<dbReference type="Proteomes" id="UP001163046">
    <property type="component" value="Unassembled WGS sequence"/>
</dbReference>
<dbReference type="InterPro" id="IPR026721">
    <property type="entry name" value="TMEM18"/>
</dbReference>
<dbReference type="AlphaFoldDB" id="A0A9X0CX89"/>
<feature type="transmembrane region" description="Helical" evidence="1">
    <location>
        <begin position="98"/>
        <end position="121"/>
    </location>
</feature>
<feature type="transmembrane region" description="Helical" evidence="1">
    <location>
        <begin position="33"/>
        <end position="51"/>
    </location>
</feature>
<reference evidence="2" key="1">
    <citation type="submission" date="2023-01" db="EMBL/GenBank/DDBJ databases">
        <title>Genome assembly of the deep-sea coral Lophelia pertusa.</title>
        <authorList>
            <person name="Herrera S."/>
            <person name="Cordes E."/>
        </authorList>
    </citation>
    <scope>NUCLEOTIDE SEQUENCE</scope>
    <source>
        <strain evidence="2">USNM1676648</strain>
        <tissue evidence="2">Polyp</tissue>
    </source>
</reference>
<keyword evidence="3" id="KW-1185">Reference proteome</keyword>
<sequence>MKESFYQRGDEWISAKQIDSMLDFVKAVDWSEHWLIGLIAFHTATFLCVLSTRKYTNFQVVLFLLLLGLAFASEQFNILGAKYWSTFAREQYFDSSGLFITVVYSGPILLNCFIMTALWLWTAGKMLIVVKKGQLKEQRKKEAEDKKSN</sequence>